<feature type="region of interest" description="Disordered" evidence="1">
    <location>
        <begin position="99"/>
        <end position="145"/>
    </location>
</feature>
<dbReference type="AlphaFoldDB" id="A0AAP4PY57"/>
<feature type="region of interest" description="Disordered" evidence="1">
    <location>
        <begin position="591"/>
        <end position="610"/>
    </location>
</feature>
<gene>
    <name evidence="2" type="ORF">PJV92_04525</name>
</gene>
<evidence type="ECO:0000256" key="1">
    <source>
        <dbReference type="SAM" id="MobiDB-lite"/>
    </source>
</evidence>
<dbReference type="SUPFAM" id="SSF141072">
    <property type="entry name" value="CalX-like"/>
    <property type="match status" value="2"/>
</dbReference>
<organism evidence="2 3">
    <name type="scientific">Aliarcobacter butzleri</name>
    <dbReference type="NCBI Taxonomy" id="28197"/>
    <lineage>
        <taxon>Bacteria</taxon>
        <taxon>Pseudomonadati</taxon>
        <taxon>Campylobacterota</taxon>
        <taxon>Epsilonproteobacteria</taxon>
        <taxon>Campylobacterales</taxon>
        <taxon>Arcobacteraceae</taxon>
        <taxon>Aliarcobacter</taxon>
    </lineage>
</organism>
<evidence type="ECO:0008006" key="4">
    <source>
        <dbReference type="Google" id="ProtNLM"/>
    </source>
</evidence>
<evidence type="ECO:0000313" key="3">
    <source>
        <dbReference type="Proteomes" id="UP001171508"/>
    </source>
</evidence>
<dbReference type="InterPro" id="IPR038081">
    <property type="entry name" value="CalX-like_sf"/>
</dbReference>
<protein>
    <recommendedName>
        <fullName evidence="4">Calx-beta domain-containing protein</fullName>
    </recommendedName>
</protein>
<comment type="caution">
    <text evidence="2">The sequence shown here is derived from an EMBL/GenBank/DDBJ whole genome shotgun (WGS) entry which is preliminary data.</text>
</comment>
<name>A0AAP4PY57_9BACT</name>
<accession>A0AAP4PY57</accession>
<reference evidence="2" key="1">
    <citation type="journal article" date="2023" name="Microorganisms">
        <title>Genomic Characterization of Arcobacter butzleri Strains Isolated from Various Sources in Lithuania.</title>
        <authorList>
            <person name="Uljanovas D."/>
            <person name="Golz G."/>
            <person name="Fleischmann S."/>
            <person name="Kudirkiene E."/>
            <person name="Kasetiene N."/>
            <person name="Grineviciene A."/>
            <person name="Tamuleviciene E."/>
            <person name="Aksomaitiene J."/>
            <person name="Alter T."/>
            <person name="Malakauskas M."/>
        </authorList>
    </citation>
    <scope>NUCLEOTIDE SEQUENCE</scope>
    <source>
        <strain evidence="2">H19</strain>
    </source>
</reference>
<feature type="non-terminal residue" evidence="2">
    <location>
        <position position="628"/>
    </location>
</feature>
<sequence length="628" mass="68163">MSQVGVVKILEGGVFYAKDSSGNIRELNIGDVILENEVVFGDSSNPTSAKVEMELSGNDVIVLNQAQQQLIDSSLNEVTFGNEEVIFTKNDIQNAWNNTTNDVSDDMETAAGDPTQQETQAGQEEPTEEGRVAARFSARDGNSTNVVSDLRDASWTEEQTTIIPDLEDKLIEQPLPIVFTVIDGDNVVWEGNTGTYTVKAVDAAGNPIIVNQDTIVYVRYTNIETDDNDTQYIHNTTIEVVIKAGTSEATFTVQTKDDYLADNGERFNLEITGNNSTEFDMRTGNQTGGQTNVDTTILDNSNPTTPGGEDNGFGAEDIVFAIIEGTATVNEGDTAQYVVKLVDKDGNPVTVTKDTEVTIKYTNKTTQDGDTQYKDNDTIKITIKVGENSSDKFDVDTIDDYLADNGEKFNLEITNVDDQGQFEKVNIGDINRDKTNVDTTILDNSKDTPNDPYDQTTTPPVEGDLDTITIKLFALDKDGNRVPANEVAEGSPASYVAVAFDKNGVELTLNETVEVTFGKTGDSATAGGVDYDSTTQTVTLGKPFSTNTVDDYLADNGEKYSVQITDKTLSNASKYETVVIDTTSVTTTILDNSKDTPNDPYDQTTTPPVEGDLDTITIKLFALDKDGN</sequence>
<dbReference type="Proteomes" id="UP001171508">
    <property type="component" value="Unassembled WGS sequence"/>
</dbReference>
<evidence type="ECO:0000313" key="2">
    <source>
        <dbReference type="EMBL" id="MDN5131981.1"/>
    </source>
</evidence>
<feature type="region of interest" description="Disordered" evidence="1">
    <location>
        <begin position="440"/>
        <end position="462"/>
    </location>
</feature>
<dbReference type="EMBL" id="JAQJJM010000009">
    <property type="protein sequence ID" value="MDN5131981.1"/>
    <property type="molecule type" value="Genomic_DNA"/>
</dbReference>
<proteinExistence type="predicted"/>
<reference evidence="2" key="2">
    <citation type="submission" date="2023-01" db="EMBL/GenBank/DDBJ databases">
        <authorList>
            <person name="Uljanovas D."/>
        </authorList>
    </citation>
    <scope>NUCLEOTIDE SEQUENCE</scope>
    <source>
        <strain evidence="2">H19</strain>
    </source>
</reference>